<feature type="chain" id="PRO_5037827289" description="TMhelix containing protein" evidence="3">
    <location>
        <begin position="23"/>
        <end position="145"/>
    </location>
</feature>
<feature type="signal peptide" evidence="3">
    <location>
        <begin position="1"/>
        <end position="22"/>
    </location>
</feature>
<keyword evidence="1" id="KW-0175">Coiled coil</keyword>
<evidence type="ECO:0008006" key="6">
    <source>
        <dbReference type="Google" id="ProtNLM"/>
    </source>
</evidence>
<sequence>MKKLFFSLSLVLIGLSTSYALNNDDFNIDITEYNDRIEQLDELEKVAKEKDLTLSQINANAELLNADINLDRNYSGLSLAEGGEQALGIPSFLWGLCCGVSGIAVVYFVTDDKEETKKALWGCVTSTAVWAVFYVIYVAAIVSYY</sequence>
<organism evidence="4 5">
    <name type="scientific">Marivirga atlantica</name>
    <dbReference type="NCBI Taxonomy" id="1548457"/>
    <lineage>
        <taxon>Bacteria</taxon>
        <taxon>Pseudomonadati</taxon>
        <taxon>Bacteroidota</taxon>
        <taxon>Cytophagia</taxon>
        <taxon>Cytophagales</taxon>
        <taxon>Marivirgaceae</taxon>
        <taxon>Marivirga</taxon>
    </lineage>
</organism>
<evidence type="ECO:0000313" key="5">
    <source>
        <dbReference type="Proteomes" id="UP000642920"/>
    </source>
</evidence>
<proteinExistence type="predicted"/>
<keyword evidence="2" id="KW-0472">Membrane</keyword>
<evidence type="ECO:0000256" key="3">
    <source>
        <dbReference type="SAM" id="SignalP"/>
    </source>
</evidence>
<evidence type="ECO:0000256" key="2">
    <source>
        <dbReference type="SAM" id="Phobius"/>
    </source>
</evidence>
<accession>A0A937A660</accession>
<evidence type="ECO:0000313" key="4">
    <source>
        <dbReference type="EMBL" id="MBL0764392.1"/>
    </source>
</evidence>
<gene>
    <name evidence="4" type="ORF">JKP34_03950</name>
</gene>
<keyword evidence="3" id="KW-0732">Signal</keyword>
<dbReference type="RefSeq" id="WP_201917918.1">
    <property type="nucleotide sequence ID" value="NZ_JAERQG010000001.1"/>
</dbReference>
<reference evidence="4" key="1">
    <citation type="submission" date="2021-01" db="EMBL/GenBank/DDBJ databases">
        <title>Marivirga sp. nov., isolated from intertidal surface sediments.</title>
        <authorList>
            <person name="Zhang M."/>
        </authorList>
    </citation>
    <scope>NUCLEOTIDE SEQUENCE</scope>
    <source>
        <strain evidence="4">SM1354</strain>
    </source>
</reference>
<name>A0A937A660_9BACT</name>
<feature type="coiled-coil region" evidence="1">
    <location>
        <begin position="23"/>
        <end position="60"/>
    </location>
</feature>
<dbReference type="Proteomes" id="UP000642920">
    <property type="component" value="Unassembled WGS sequence"/>
</dbReference>
<keyword evidence="5" id="KW-1185">Reference proteome</keyword>
<dbReference type="AlphaFoldDB" id="A0A937A660"/>
<keyword evidence="2" id="KW-0812">Transmembrane</keyword>
<evidence type="ECO:0000256" key="1">
    <source>
        <dbReference type="SAM" id="Coils"/>
    </source>
</evidence>
<protein>
    <recommendedName>
        <fullName evidence="6">TMhelix containing protein</fullName>
    </recommendedName>
</protein>
<dbReference type="EMBL" id="JAERQG010000001">
    <property type="protein sequence ID" value="MBL0764392.1"/>
    <property type="molecule type" value="Genomic_DNA"/>
</dbReference>
<keyword evidence="2" id="KW-1133">Transmembrane helix</keyword>
<feature type="transmembrane region" description="Helical" evidence="2">
    <location>
        <begin position="87"/>
        <end position="108"/>
    </location>
</feature>
<comment type="caution">
    <text evidence="4">The sequence shown here is derived from an EMBL/GenBank/DDBJ whole genome shotgun (WGS) entry which is preliminary data.</text>
</comment>
<feature type="transmembrane region" description="Helical" evidence="2">
    <location>
        <begin position="120"/>
        <end position="144"/>
    </location>
</feature>